<feature type="transmembrane region" description="Helical" evidence="1">
    <location>
        <begin position="526"/>
        <end position="545"/>
    </location>
</feature>
<reference evidence="3" key="1">
    <citation type="submission" date="2016-10" db="EMBL/GenBank/DDBJ databases">
        <authorList>
            <person name="Varghese N."/>
            <person name="Submissions S."/>
        </authorList>
    </citation>
    <scope>NUCLEOTIDE SEQUENCE [LARGE SCALE GENOMIC DNA]</scope>
    <source>
        <strain evidence="3">GAS369</strain>
    </source>
</reference>
<feature type="transmembrane region" description="Helical" evidence="1">
    <location>
        <begin position="587"/>
        <end position="609"/>
    </location>
</feature>
<feature type="transmembrane region" description="Helical" evidence="1">
    <location>
        <begin position="428"/>
        <end position="445"/>
    </location>
</feature>
<feature type="transmembrane region" description="Helical" evidence="1">
    <location>
        <begin position="466"/>
        <end position="487"/>
    </location>
</feature>
<keyword evidence="3" id="KW-1185">Reference proteome</keyword>
<dbReference type="RefSeq" id="WP_146685920.1">
    <property type="nucleotide sequence ID" value="NZ_LT629750.1"/>
</dbReference>
<keyword evidence="1" id="KW-1133">Transmembrane helix</keyword>
<feature type="transmembrane region" description="Helical" evidence="1">
    <location>
        <begin position="264"/>
        <end position="293"/>
    </location>
</feature>
<feature type="transmembrane region" description="Helical" evidence="1">
    <location>
        <begin position="42"/>
        <end position="62"/>
    </location>
</feature>
<feature type="transmembrane region" description="Helical" evidence="1">
    <location>
        <begin position="68"/>
        <end position="88"/>
    </location>
</feature>
<keyword evidence="1" id="KW-0472">Membrane</keyword>
<accession>A0A1H1M597</accession>
<feature type="transmembrane region" description="Helical" evidence="1">
    <location>
        <begin position="329"/>
        <end position="348"/>
    </location>
</feature>
<proteinExistence type="predicted"/>
<feature type="transmembrane region" description="Helical" evidence="1">
    <location>
        <begin position="6"/>
        <end position="30"/>
    </location>
</feature>
<keyword evidence="1" id="KW-0812">Transmembrane</keyword>
<name>A0A1H1M597_9BRAD</name>
<sequence length="845" mass="92555">MWLHTIVLTFFFFLISLGFGFFILALASITLIENSRMTRLQFVALGFIIGAPGTGTFLQLLSLISSNLKLDLCVLVLISLFGLLATRNVWRPQSADRNEIALWIALSLPLALMTWWWSFGAFSRFPFGDIGADVHWMKIAQEYADTGFINPYANQSYTDLRSALAGALSGTLGLDLLQFNWVYRYFSILCFMIVFYAVADGIFLDPYRKWFAFFFAAATNVLGLLTNGSAAVAGSFVFLCVLLTTEAKTTPHRTFSASTLLPAGAAFFSILLAFFINNNALMLASLPAISLLFNALNRTGGFTGNIARNAFASVLWSMALIFIHRGSYLFVPIAVAGWLFHIVVSAIASRPAPRLLKSLWVIALLLPFVCICIMIYVVAARFGYLPSINVNRLFSHVTLLLLGRAIRNGDEITLGAGPEIAAIEIGRAIGPLFAVGVGLIFVWWCNRTRPVRLIQLANTPRQSENAARLLWSWTMGCGLCFAVLSGFPFLYRIIFVILGFFAIATTELFNQLLVDPLPNSLRLQRLVTGIAVIAVAALVAGLYAFSWPSNLPYSGYQAMIRPSEIAGVALVLLFGALTFTRSRHMQIVGLAAVIGLGVAIDRAGVSTLFKVYSYGRLPDQAEVVSHYDASDLKADRWLHDNIRRAIVVSDPYTLGMAEAITGSPGIYLFSNLDTMNEATASQIKAIISEIYEPAADAATVARRTCTSVSPLLAGLNQEALAQVTGSGLTQGVLKPVRPEELGPEQAKKENLPPPSLDEILRTVEVLETTQGKWSVVAIINPRTIQWLHLNKGERLSYFPIDEPLNPQILESLNQGPFRVLFSDGQNAVISIDCNKTTMHLNNGAS</sequence>
<feature type="transmembrane region" description="Helical" evidence="1">
    <location>
        <begin position="305"/>
        <end position="323"/>
    </location>
</feature>
<protein>
    <submittedName>
        <fullName evidence="2">Uncharacterized protein</fullName>
    </submittedName>
</protein>
<feature type="transmembrane region" description="Helical" evidence="1">
    <location>
        <begin position="565"/>
        <end position="580"/>
    </location>
</feature>
<feature type="transmembrane region" description="Helical" evidence="1">
    <location>
        <begin position="100"/>
        <end position="119"/>
    </location>
</feature>
<evidence type="ECO:0000256" key="1">
    <source>
        <dbReference type="SAM" id="Phobius"/>
    </source>
</evidence>
<feature type="transmembrane region" description="Helical" evidence="1">
    <location>
        <begin position="493"/>
        <end position="514"/>
    </location>
</feature>
<dbReference type="AlphaFoldDB" id="A0A1H1M597"/>
<evidence type="ECO:0000313" key="2">
    <source>
        <dbReference type="EMBL" id="SDR81820.1"/>
    </source>
</evidence>
<dbReference type="Proteomes" id="UP000243904">
    <property type="component" value="Chromosome I"/>
</dbReference>
<evidence type="ECO:0000313" key="3">
    <source>
        <dbReference type="Proteomes" id="UP000243904"/>
    </source>
</evidence>
<gene>
    <name evidence="2" type="ORF">SAMN05444158_0093</name>
</gene>
<feature type="transmembrane region" description="Helical" evidence="1">
    <location>
        <begin position="211"/>
        <end position="244"/>
    </location>
</feature>
<dbReference type="EMBL" id="LT629750">
    <property type="protein sequence ID" value="SDR81820.1"/>
    <property type="molecule type" value="Genomic_DNA"/>
</dbReference>
<feature type="transmembrane region" description="Helical" evidence="1">
    <location>
        <begin position="360"/>
        <end position="384"/>
    </location>
</feature>
<feature type="transmembrane region" description="Helical" evidence="1">
    <location>
        <begin position="181"/>
        <end position="199"/>
    </location>
</feature>
<organism evidence="2 3">
    <name type="scientific">Bradyrhizobium canariense</name>
    <dbReference type="NCBI Taxonomy" id="255045"/>
    <lineage>
        <taxon>Bacteria</taxon>
        <taxon>Pseudomonadati</taxon>
        <taxon>Pseudomonadota</taxon>
        <taxon>Alphaproteobacteria</taxon>
        <taxon>Hyphomicrobiales</taxon>
        <taxon>Nitrobacteraceae</taxon>
        <taxon>Bradyrhizobium</taxon>
    </lineage>
</organism>